<dbReference type="PROSITE" id="PS50975">
    <property type="entry name" value="ATP_GRASP"/>
    <property type="match status" value="1"/>
</dbReference>
<evidence type="ECO:0000256" key="1">
    <source>
        <dbReference type="ARBA" id="ARBA00023211"/>
    </source>
</evidence>
<dbReference type="PIRSF" id="PIRSF016766">
    <property type="entry name" value="UCP016766_ATPgrasp"/>
    <property type="match status" value="1"/>
</dbReference>
<dbReference type="SUPFAM" id="SSF56059">
    <property type="entry name" value="Glutathione synthetase ATP-binding domain-like"/>
    <property type="match status" value="1"/>
</dbReference>
<dbReference type="InterPro" id="IPR024710">
    <property type="entry name" value="MfnD"/>
</dbReference>
<comment type="caution">
    <text evidence="4">The sequence shown here is derived from an EMBL/GenBank/DDBJ whole genome shotgun (WGS) entry which is preliminary data.</text>
</comment>
<dbReference type="PANTHER" id="PTHR21621:SF0">
    <property type="entry name" value="BETA-CITRYLGLUTAMATE SYNTHASE B-RELATED"/>
    <property type="match status" value="1"/>
</dbReference>
<sequence length="318" mass="36275">MTIFIYEHLTSGALSEEVFSAGLMHEGELMLESICRDLLAYGYKVALMRDSRLPALTIPTDRLTTYPIQNQLQFTETWQQCQQHYDFFLVIAPETDSILFNFVLSLEQQQKRIFNCSSSAIRLCSDKYLCYQHLKKHHITTPKTFTANDWLSEDHSTKAQWIIKPIDGAGCENTYCSDSVDTRQRLSTLPKDKFIVQTYISGENLSLSLFINEGETQLLSVNIQHIKQDQQQLHLGYCEAQRFDMLSREQALSLANQISHCIDGLSGFVGIDIVKTTNAIYVIEVNPRLTSTYAEPAMREKTNPSETLNKQIQALLAK</sequence>
<dbReference type="Pfam" id="PF02655">
    <property type="entry name" value="ATP-grasp_3"/>
    <property type="match status" value="1"/>
</dbReference>
<accession>A0ABQ5TVZ2</accession>
<evidence type="ECO:0000256" key="2">
    <source>
        <dbReference type="PROSITE-ProRule" id="PRU00409"/>
    </source>
</evidence>
<dbReference type="PANTHER" id="PTHR21621">
    <property type="entry name" value="RIBOSOMAL PROTEIN S6 MODIFICATION PROTEIN"/>
    <property type="match status" value="1"/>
</dbReference>
<reference evidence="4" key="1">
    <citation type="journal article" date="2014" name="Int. J. Syst. Evol. Microbiol.">
        <title>Complete genome of a new Firmicutes species belonging to the dominant human colonic microbiota ('Ruminococcus bicirculans') reveals two chromosomes and a selective capacity to utilize plant glucans.</title>
        <authorList>
            <consortium name="NISC Comparative Sequencing Program"/>
            <person name="Wegmann U."/>
            <person name="Louis P."/>
            <person name="Goesmann A."/>
            <person name="Henrissat B."/>
            <person name="Duncan S.H."/>
            <person name="Flint H.J."/>
        </authorList>
    </citation>
    <scope>NUCLEOTIDE SEQUENCE</scope>
    <source>
        <strain evidence="4">NBRC 102424</strain>
    </source>
</reference>
<proteinExistence type="predicted"/>
<keyword evidence="5" id="KW-1185">Reference proteome</keyword>
<feature type="domain" description="ATP-grasp" evidence="3">
    <location>
        <begin position="131"/>
        <end position="316"/>
    </location>
</feature>
<dbReference type="Proteomes" id="UP001161423">
    <property type="component" value="Unassembled WGS sequence"/>
</dbReference>
<dbReference type="InterPro" id="IPR011761">
    <property type="entry name" value="ATP-grasp"/>
</dbReference>
<evidence type="ECO:0000313" key="4">
    <source>
        <dbReference type="EMBL" id="GLQ00353.1"/>
    </source>
</evidence>
<protein>
    <recommendedName>
        <fullName evidence="3">ATP-grasp domain-containing protein</fullName>
    </recommendedName>
</protein>
<dbReference type="InterPro" id="IPR040803">
    <property type="entry name" value="MfnD_preATP-grasp"/>
</dbReference>
<keyword evidence="1" id="KW-0464">Manganese</keyword>
<dbReference type="RefSeq" id="WP_284723354.1">
    <property type="nucleotide sequence ID" value="NZ_BSND01000006.1"/>
</dbReference>
<evidence type="ECO:0000313" key="5">
    <source>
        <dbReference type="Proteomes" id="UP001161423"/>
    </source>
</evidence>
<organism evidence="4 5">
    <name type="scientific">Methylophaga thalassica</name>
    <dbReference type="NCBI Taxonomy" id="40223"/>
    <lineage>
        <taxon>Bacteria</taxon>
        <taxon>Pseudomonadati</taxon>
        <taxon>Pseudomonadota</taxon>
        <taxon>Gammaproteobacteria</taxon>
        <taxon>Thiotrichales</taxon>
        <taxon>Piscirickettsiaceae</taxon>
        <taxon>Methylophaga</taxon>
    </lineage>
</organism>
<reference evidence="4" key="2">
    <citation type="submission" date="2023-01" db="EMBL/GenBank/DDBJ databases">
        <title>Draft genome sequence of Methylophaga thalassica strain NBRC 102424.</title>
        <authorList>
            <person name="Sun Q."/>
            <person name="Mori K."/>
        </authorList>
    </citation>
    <scope>NUCLEOTIDE SEQUENCE</scope>
    <source>
        <strain evidence="4">NBRC 102424</strain>
    </source>
</reference>
<name>A0ABQ5TVZ2_9GAMM</name>
<dbReference type="Pfam" id="PF18301">
    <property type="entry name" value="preATP-grasp_3"/>
    <property type="match status" value="1"/>
</dbReference>
<dbReference type="EMBL" id="BSND01000006">
    <property type="protein sequence ID" value="GLQ00353.1"/>
    <property type="molecule type" value="Genomic_DNA"/>
</dbReference>
<keyword evidence="2" id="KW-0547">Nucleotide-binding</keyword>
<keyword evidence="2" id="KW-0067">ATP-binding</keyword>
<dbReference type="Gene3D" id="3.40.50.11770">
    <property type="match status" value="1"/>
</dbReference>
<evidence type="ECO:0000259" key="3">
    <source>
        <dbReference type="PROSITE" id="PS50975"/>
    </source>
</evidence>
<dbReference type="Gene3D" id="3.30.470.20">
    <property type="entry name" value="ATP-grasp fold, B domain"/>
    <property type="match status" value="1"/>
</dbReference>
<gene>
    <name evidence="4" type="ORF">GCM10007891_22060</name>
</gene>
<dbReference type="InterPro" id="IPR003806">
    <property type="entry name" value="ATP-grasp_PylC-type"/>
</dbReference>
<dbReference type="Gene3D" id="2.30.36.100">
    <property type="match status" value="1"/>
</dbReference>